<reference evidence="1" key="1">
    <citation type="submission" date="2014-09" db="EMBL/GenBank/DDBJ databases">
        <authorList>
            <person name="Magalhaes I.L.F."/>
            <person name="Oliveira U."/>
            <person name="Santos F.R."/>
            <person name="Vidigal T.H.D.A."/>
            <person name="Brescovit A.D."/>
            <person name="Santos A.J."/>
        </authorList>
    </citation>
    <scope>NUCLEOTIDE SEQUENCE</scope>
    <source>
        <tissue evidence="1">Shoot tissue taken approximately 20 cm above the soil surface</tissue>
    </source>
</reference>
<protein>
    <submittedName>
        <fullName evidence="1">Uncharacterized protein</fullName>
    </submittedName>
</protein>
<dbReference type="AlphaFoldDB" id="A0A0A9DF57"/>
<accession>A0A0A9DF57</accession>
<organism evidence="1">
    <name type="scientific">Arundo donax</name>
    <name type="common">Giant reed</name>
    <name type="synonym">Donax arundinaceus</name>
    <dbReference type="NCBI Taxonomy" id="35708"/>
    <lineage>
        <taxon>Eukaryota</taxon>
        <taxon>Viridiplantae</taxon>
        <taxon>Streptophyta</taxon>
        <taxon>Embryophyta</taxon>
        <taxon>Tracheophyta</taxon>
        <taxon>Spermatophyta</taxon>
        <taxon>Magnoliopsida</taxon>
        <taxon>Liliopsida</taxon>
        <taxon>Poales</taxon>
        <taxon>Poaceae</taxon>
        <taxon>PACMAD clade</taxon>
        <taxon>Arundinoideae</taxon>
        <taxon>Arundineae</taxon>
        <taxon>Arundo</taxon>
    </lineage>
</organism>
<name>A0A0A9DF57_ARUDO</name>
<dbReference type="EMBL" id="GBRH01211434">
    <property type="protein sequence ID" value="JAD86461.1"/>
    <property type="molecule type" value="Transcribed_RNA"/>
</dbReference>
<sequence length="26" mass="2770">MPCHIDITIETIAPNASCLSLTQAIN</sequence>
<proteinExistence type="predicted"/>
<evidence type="ECO:0000313" key="1">
    <source>
        <dbReference type="EMBL" id="JAD86461.1"/>
    </source>
</evidence>
<reference evidence="1" key="2">
    <citation type="journal article" date="2015" name="Data Brief">
        <title>Shoot transcriptome of the giant reed, Arundo donax.</title>
        <authorList>
            <person name="Barrero R.A."/>
            <person name="Guerrero F.D."/>
            <person name="Moolhuijzen P."/>
            <person name="Goolsby J.A."/>
            <person name="Tidwell J."/>
            <person name="Bellgard S.E."/>
            <person name="Bellgard M.I."/>
        </authorList>
    </citation>
    <scope>NUCLEOTIDE SEQUENCE</scope>
    <source>
        <tissue evidence="1">Shoot tissue taken approximately 20 cm above the soil surface</tissue>
    </source>
</reference>